<sequence length="308" mass="34782">MYTPPLHHPVPQHRVNFDTVAPQYNYAQQPGYENVHGNTNIPPQGQMPNVPPNAGYPPQFNPINLMGNAEIGKQAFNYGQQYITQSIDSYGITPSSLRYYFQVTNAYVRNKLLLVLFPWWPRRNWVRQLQPVQDTSGVDSYAFPSQDLNAPDMYIPLMAFITHLVVIALEQGVVDQFHPDQFGAHTSKALGLMILELVMLKVFTYLLACSGSSLLDLCAYSGYKYVGITVTSIVALLTKSNMAKWLVFAYTSFSTAFFMLRSLKYILLPSARTDSTAATVSGAKRQQRIYFLFFYGAICQVALMWLLL</sequence>
<evidence type="ECO:0000256" key="6">
    <source>
        <dbReference type="ARBA" id="ARBA00022989"/>
    </source>
</evidence>
<evidence type="ECO:0000256" key="4">
    <source>
        <dbReference type="ARBA" id="ARBA00022824"/>
    </source>
</evidence>
<dbReference type="GO" id="GO:0005793">
    <property type="term" value="C:endoplasmic reticulum-Golgi intermediate compartment"/>
    <property type="evidence" value="ECO:0007669"/>
    <property type="project" value="UniProtKB-UniRule"/>
</dbReference>
<keyword evidence="11" id="KW-1185">Reference proteome</keyword>
<keyword evidence="8 9" id="KW-0472">Membrane</keyword>
<comment type="similarity">
    <text evidence="1 9">Belongs to the YIF1 family.</text>
</comment>
<dbReference type="GO" id="GO:0006888">
    <property type="term" value="P:endoplasmic reticulum to Golgi vesicle-mediated transport"/>
    <property type="evidence" value="ECO:0007669"/>
    <property type="project" value="UniProtKB-UniRule"/>
</dbReference>
<gene>
    <name evidence="10" type="ORF">DASB73_012300</name>
</gene>
<dbReference type="PANTHER" id="PTHR14083:SF0">
    <property type="entry name" value="YIP1D-INTERACTING FACTOR 1, ISOFORM C"/>
    <property type="match status" value="1"/>
</dbReference>
<keyword evidence="5 9" id="KW-0653">Protein transport</keyword>
<reference evidence="10 11" key="1">
    <citation type="journal article" date="2023" name="Elife">
        <title>Identification of key yeast species and microbe-microbe interactions impacting larval growth of Drosophila in the wild.</title>
        <authorList>
            <person name="Mure A."/>
            <person name="Sugiura Y."/>
            <person name="Maeda R."/>
            <person name="Honda K."/>
            <person name="Sakurai N."/>
            <person name="Takahashi Y."/>
            <person name="Watada M."/>
            <person name="Katoh T."/>
            <person name="Gotoh A."/>
            <person name="Gotoh Y."/>
            <person name="Taniguchi I."/>
            <person name="Nakamura K."/>
            <person name="Hayashi T."/>
            <person name="Katayama T."/>
            <person name="Uemura T."/>
            <person name="Hattori Y."/>
        </authorList>
    </citation>
    <scope>NUCLEOTIDE SEQUENCE [LARGE SCALE GENOMIC DNA]</scope>
    <source>
        <strain evidence="10 11">SB-73</strain>
    </source>
</reference>
<evidence type="ECO:0000256" key="7">
    <source>
        <dbReference type="ARBA" id="ARBA00023034"/>
    </source>
</evidence>
<dbReference type="Pfam" id="PF03878">
    <property type="entry name" value="YIF1"/>
    <property type="match status" value="1"/>
</dbReference>
<evidence type="ECO:0000256" key="8">
    <source>
        <dbReference type="ARBA" id="ARBA00023136"/>
    </source>
</evidence>
<dbReference type="GO" id="GO:0015031">
    <property type="term" value="P:protein transport"/>
    <property type="evidence" value="ECO:0007669"/>
    <property type="project" value="UniProtKB-KW"/>
</dbReference>
<keyword evidence="2 9" id="KW-0813">Transport</keyword>
<dbReference type="GO" id="GO:0000139">
    <property type="term" value="C:Golgi membrane"/>
    <property type="evidence" value="ECO:0007669"/>
    <property type="project" value="UniProtKB-SubCell"/>
</dbReference>
<protein>
    <recommendedName>
        <fullName evidence="9">Protein YIF1</fullName>
    </recommendedName>
</protein>
<dbReference type="AlphaFoldDB" id="A0AAV5RH02"/>
<feature type="transmembrane region" description="Helical" evidence="9">
    <location>
        <begin position="288"/>
        <end position="307"/>
    </location>
</feature>
<comment type="function">
    <text evidence="9">Has a role in transport between endoplasmic reticulum and Golgi.</text>
</comment>
<keyword evidence="7 9" id="KW-0333">Golgi apparatus</keyword>
<evidence type="ECO:0000256" key="5">
    <source>
        <dbReference type="ARBA" id="ARBA00022927"/>
    </source>
</evidence>
<evidence type="ECO:0000313" key="11">
    <source>
        <dbReference type="Proteomes" id="UP001362899"/>
    </source>
</evidence>
<dbReference type="PANTHER" id="PTHR14083">
    <property type="entry name" value="YIP1 INTERACTING FACTOR HOMOLOG YIF1 PROTEIN"/>
    <property type="match status" value="1"/>
</dbReference>
<comment type="caution">
    <text evidence="9">Lacks conserved residue(s) required for the propagation of feature annotation.</text>
</comment>
<organism evidence="10 11">
    <name type="scientific">Starmerella bacillaris</name>
    <name type="common">Yeast</name>
    <name type="synonym">Candida zemplinina</name>
    <dbReference type="NCBI Taxonomy" id="1247836"/>
    <lineage>
        <taxon>Eukaryota</taxon>
        <taxon>Fungi</taxon>
        <taxon>Dikarya</taxon>
        <taxon>Ascomycota</taxon>
        <taxon>Saccharomycotina</taxon>
        <taxon>Dipodascomycetes</taxon>
        <taxon>Dipodascales</taxon>
        <taxon>Trichomonascaceae</taxon>
        <taxon>Starmerella</taxon>
    </lineage>
</organism>
<dbReference type="EMBL" id="BTGC01000003">
    <property type="protein sequence ID" value="GMM50272.1"/>
    <property type="molecule type" value="Genomic_DNA"/>
</dbReference>
<dbReference type="GO" id="GO:0005789">
    <property type="term" value="C:endoplasmic reticulum membrane"/>
    <property type="evidence" value="ECO:0007669"/>
    <property type="project" value="UniProtKB-SubCell"/>
</dbReference>
<evidence type="ECO:0000313" key="10">
    <source>
        <dbReference type="EMBL" id="GMM50272.1"/>
    </source>
</evidence>
<keyword evidence="6 9" id="KW-1133">Transmembrane helix</keyword>
<comment type="subcellular location">
    <subcellularLocation>
        <location evidence="9">Endoplasmic reticulum membrane</location>
        <topology evidence="9">Multi-pass membrane protein</topology>
    </subcellularLocation>
    <subcellularLocation>
        <location evidence="9">Golgi apparatus membrane</location>
        <topology evidence="9">Multi-pass membrane protein</topology>
    </subcellularLocation>
</comment>
<dbReference type="Proteomes" id="UP001362899">
    <property type="component" value="Unassembled WGS sequence"/>
</dbReference>
<name>A0AAV5RH02_STABA</name>
<keyword evidence="4 9" id="KW-0256">Endoplasmic reticulum</keyword>
<feature type="transmembrane region" description="Helical" evidence="9">
    <location>
        <begin position="245"/>
        <end position="268"/>
    </location>
</feature>
<comment type="caution">
    <text evidence="10">The sequence shown here is derived from an EMBL/GenBank/DDBJ whole genome shotgun (WGS) entry which is preliminary data.</text>
</comment>
<evidence type="ECO:0000256" key="3">
    <source>
        <dbReference type="ARBA" id="ARBA00022692"/>
    </source>
</evidence>
<proteinExistence type="inferred from homology"/>
<accession>A0AAV5RH02</accession>
<dbReference type="InterPro" id="IPR005578">
    <property type="entry name" value="Yif1_fam"/>
</dbReference>
<keyword evidence="3 9" id="KW-0812">Transmembrane</keyword>
<evidence type="ECO:0000256" key="1">
    <source>
        <dbReference type="ARBA" id="ARBA00009727"/>
    </source>
</evidence>
<evidence type="ECO:0000256" key="2">
    <source>
        <dbReference type="ARBA" id="ARBA00022448"/>
    </source>
</evidence>
<evidence type="ECO:0000256" key="9">
    <source>
        <dbReference type="RuleBase" id="RU368073"/>
    </source>
</evidence>
<dbReference type="GO" id="GO:0030134">
    <property type="term" value="C:COPII-coated ER to Golgi transport vesicle"/>
    <property type="evidence" value="ECO:0007669"/>
    <property type="project" value="TreeGrafter"/>
</dbReference>